<dbReference type="SUPFAM" id="SSF49764">
    <property type="entry name" value="HSP20-like chaperones"/>
    <property type="match status" value="1"/>
</dbReference>
<proteinExistence type="inferred from homology"/>
<keyword evidence="7" id="KW-1185">Reference proteome</keyword>
<dbReference type="AlphaFoldDB" id="A0A834VXE3"/>
<dbReference type="PANTHER" id="PTHR11527">
    <property type="entry name" value="HEAT-SHOCK PROTEIN 20 FAMILY MEMBER"/>
    <property type="match status" value="1"/>
</dbReference>
<dbReference type="InterPro" id="IPR002068">
    <property type="entry name" value="A-crystallin/Hsp20_dom"/>
</dbReference>
<evidence type="ECO:0000256" key="3">
    <source>
        <dbReference type="RuleBase" id="RU003616"/>
    </source>
</evidence>
<evidence type="ECO:0000256" key="2">
    <source>
        <dbReference type="PROSITE-ProRule" id="PRU00285"/>
    </source>
</evidence>
<evidence type="ECO:0000313" key="6">
    <source>
        <dbReference type="EMBL" id="KAF7801573.1"/>
    </source>
</evidence>
<organism evidence="6 7">
    <name type="scientific">Senna tora</name>
    <dbReference type="NCBI Taxonomy" id="362788"/>
    <lineage>
        <taxon>Eukaryota</taxon>
        <taxon>Viridiplantae</taxon>
        <taxon>Streptophyta</taxon>
        <taxon>Embryophyta</taxon>
        <taxon>Tracheophyta</taxon>
        <taxon>Spermatophyta</taxon>
        <taxon>Magnoliopsida</taxon>
        <taxon>eudicotyledons</taxon>
        <taxon>Gunneridae</taxon>
        <taxon>Pentapetalae</taxon>
        <taxon>rosids</taxon>
        <taxon>fabids</taxon>
        <taxon>Fabales</taxon>
        <taxon>Fabaceae</taxon>
        <taxon>Caesalpinioideae</taxon>
        <taxon>Cassia clade</taxon>
        <taxon>Senna</taxon>
    </lineage>
</organism>
<feature type="domain" description="SHSP" evidence="5">
    <location>
        <begin position="5"/>
        <end position="133"/>
    </location>
</feature>
<evidence type="ECO:0000256" key="1">
    <source>
        <dbReference type="ARBA" id="ARBA00023016"/>
    </source>
</evidence>
<dbReference type="InterPro" id="IPR031107">
    <property type="entry name" value="Small_HSP"/>
</dbReference>
<reference evidence="6" key="1">
    <citation type="submission" date="2020-09" db="EMBL/GenBank/DDBJ databases">
        <title>Genome-Enabled Discovery of Anthraquinone Biosynthesis in Senna tora.</title>
        <authorList>
            <person name="Kang S.-H."/>
            <person name="Pandey R.P."/>
            <person name="Lee C.-M."/>
            <person name="Sim J.-S."/>
            <person name="Jeong J.-T."/>
            <person name="Choi B.-S."/>
            <person name="Jung M."/>
            <person name="Ginzburg D."/>
            <person name="Zhao K."/>
            <person name="Won S.Y."/>
            <person name="Oh T.-J."/>
            <person name="Yu Y."/>
            <person name="Kim N.-H."/>
            <person name="Lee O.R."/>
            <person name="Lee T.-H."/>
            <person name="Bashyal P."/>
            <person name="Kim T.-S."/>
            <person name="Lee W.-H."/>
            <person name="Kawkins C."/>
            <person name="Kim C.-K."/>
            <person name="Kim J.S."/>
            <person name="Ahn B.O."/>
            <person name="Rhee S.Y."/>
            <person name="Sohng J.K."/>
        </authorList>
    </citation>
    <scope>NUCLEOTIDE SEQUENCE</scope>
    <source>
        <tissue evidence="6">Leaf</tissue>
    </source>
</reference>
<protein>
    <submittedName>
        <fullName evidence="6">Class I heat shock protein-like</fullName>
    </submittedName>
</protein>
<dbReference type="Gene3D" id="2.60.40.790">
    <property type="match status" value="1"/>
</dbReference>
<keyword evidence="1 6" id="KW-0346">Stress response</keyword>
<dbReference type="InterPro" id="IPR008978">
    <property type="entry name" value="HSP20-like_chaperone"/>
</dbReference>
<dbReference type="PROSITE" id="PS01031">
    <property type="entry name" value="SHSP"/>
    <property type="match status" value="1"/>
</dbReference>
<feature type="region of interest" description="Disordered" evidence="4">
    <location>
        <begin position="120"/>
        <end position="183"/>
    </location>
</feature>
<sequence length="183" mass="20916">MSMVNKCPVLSTPTDWKETKDAHVFISDIPGLKKDQVNVEIIEEGGITRVLQISGDRDAAEINHDEERDDDKNKDTWHRAERCRGKFRRRFRLPENARVDEVKASMENGVLVVTIPKQEVEKPKSKALENPRAPPEGHWIGSKPKEIYAGLPRLAKKKQSPSRERSSQKNPSGFSHCWINHCK</sequence>
<dbReference type="CDD" id="cd06472">
    <property type="entry name" value="ACD_ScHsp26_like"/>
    <property type="match status" value="1"/>
</dbReference>
<evidence type="ECO:0000259" key="5">
    <source>
        <dbReference type="PROSITE" id="PS01031"/>
    </source>
</evidence>
<evidence type="ECO:0000256" key="4">
    <source>
        <dbReference type="SAM" id="MobiDB-lite"/>
    </source>
</evidence>
<accession>A0A834VXE3</accession>
<dbReference type="Proteomes" id="UP000634136">
    <property type="component" value="Unassembled WGS sequence"/>
</dbReference>
<dbReference type="Pfam" id="PF00011">
    <property type="entry name" value="HSP20"/>
    <property type="match status" value="1"/>
</dbReference>
<gene>
    <name evidence="6" type="ORF">G2W53_040684</name>
</gene>
<comment type="similarity">
    <text evidence="2 3">Belongs to the small heat shock protein (HSP20) family.</text>
</comment>
<comment type="caution">
    <text evidence="6">The sequence shown here is derived from an EMBL/GenBank/DDBJ whole genome shotgun (WGS) entry which is preliminary data.</text>
</comment>
<dbReference type="EMBL" id="JAAIUW010000013">
    <property type="protein sequence ID" value="KAF7801573.1"/>
    <property type="molecule type" value="Genomic_DNA"/>
</dbReference>
<name>A0A834VXE3_9FABA</name>
<feature type="compositionally biased region" description="Basic and acidic residues" evidence="4">
    <location>
        <begin position="120"/>
        <end position="129"/>
    </location>
</feature>
<dbReference type="OrthoDB" id="1245404at2759"/>
<evidence type="ECO:0000313" key="7">
    <source>
        <dbReference type="Proteomes" id="UP000634136"/>
    </source>
</evidence>
<feature type="region of interest" description="Disordered" evidence="4">
    <location>
        <begin position="61"/>
        <end position="80"/>
    </location>
</feature>